<dbReference type="PANTHER" id="PTHR35546:SF16">
    <property type="entry name" value="F-BOX ASSOCIATED UBIQUITINATION EFFECTOR FAMILY PROTEIN-RELATED"/>
    <property type="match status" value="1"/>
</dbReference>
<feature type="domain" description="F-box" evidence="3">
    <location>
        <begin position="35"/>
        <end position="76"/>
    </location>
</feature>
<reference evidence="4 5" key="1">
    <citation type="submission" date="2018-10" db="EMBL/GenBank/DDBJ databases">
        <title>A high-quality apple genome assembly.</title>
        <authorList>
            <person name="Hu J."/>
        </authorList>
    </citation>
    <scope>NUCLEOTIDE SEQUENCE [LARGE SCALE GENOMIC DNA]</scope>
    <source>
        <strain evidence="5">cv. HFTH1</strain>
        <tissue evidence="4">Young leaf</tissue>
    </source>
</reference>
<protein>
    <recommendedName>
        <fullName evidence="3">F-box domain-containing protein</fullName>
    </recommendedName>
</protein>
<keyword evidence="5" id="KW-1185">Reference proteome</keyword>
<accession>A0A498HYV8</accession>
<gene>
    <name evidence="4" type="ORF">DVH24_029496</name>
</gene>
<evidence type="ECO:0000313" key="5">
    <source>
        <dbReference type="Proteomes" id="UP000290289"/>
    </source>
</evidence>
<dbReference type="CDD" id="cd09917">
    <property type="entry name" value="F-box_SF"/>
    <property type="match status" value="1"/>
</dbReference>
<feature type="compositionally biased region" description="Basic and acidic residues" evidence="1">
    <location>
        <begin position="1"/>
        <end position="23"/>
    </location>
</feature>
<organism evidence="4 5">
    <name type="scientific">Malus domestica</name>
    <name type="common">Apple</name>
    <name type="synonym">Pyrus malus</name>
    <dbReference type="NCBI Taxonomy" id="3750"/>
    <lineage>
        <taxon>Eukaryota</taxon>
        <taxon>Viridiplantae</taxon>
        <taxon>Streptophyta</taxon>
        <taxon>Embryophyta</taxon>
        <taxon>Tracheophyta</taxon>
        <taxon>Spermatophyta</taxon>
        <taxon>Magnoliopsida</taxon>
        <taxon>eudicotyledons</taxon>
        <taxon>Gunneridae</taxon>
        <taxon>Pentapetalae</taxon>
        <taxon>rosids</taxon>
        <taxon>fabids</taxon>
        <taxon>Rosales</taxon>
        <taxon>Rosaceae</taxon>
        <taxon>Amygdaloideae</taxon>
        <taxon>Maleae</taxon>
        <taxon>Malus</taxon>
    </lineage>
</organism>
<dbReference type="NCBIfam" id="TIGR01640">
    <property type="entry name" value="F_box_assoc_1"/>
    <property type="match status" value="2"/>
</dbReference>
<evidence type="ECO:0000313" key="4">
    <source>
        <dbReference type="EMBL" id="RXH74775.1"/>
    </source>
</evidence>
<name>A0A498HYV8_MALDO</name>
<sequence>MDKMDAKNISREPEPESKSKSHSVDLMASSSLPSLPSEIWFDQILTRTSLESLGRCRLVSKEWNHITYDSRFWQFLCERSSTVSGFLVENRVKYGKTLQTFVSVDNKANKNLTHSVMDFMPVPVRIEAVSRQGLVFCMSENNYQLFVCKPTTRQWEKLPNPKNRYFTSTTAIVVLSSKPLRYKIIQISRAQYPFSKAKSTQYFKWRFEVFDSNTWAWRQLKDVSLPYSICLYGFNRRYISVCGGFYWRLADNKIFAFHYEDDKESWERFDLPQPVRDCEGLSYNRLVEYQGRLGLISIYRESMDLWVMEDHEKKVWRKIRRLSMEGFKEVEGYCPPPVAFCSSDIALLKGHEKLIFYNFRDSSSNVVRLGFDPSEVFKLQSDSERVHLRALMASPPSLPSEILFDQILTRIKSLYSLGRCRLVSKDWNHITYDSWFWHLFCKRSGTVSGLLIPNKYSSTLASIDSKSNKTLILSSLLNFLPVPVKIKAVSSTHGLVFCVSQNPRPSSVAPDYFVCKPTTLQYEILPNPKTRYFNRITAMVVLSSKPLRYKIIRFSDPKTPISVYKPHHKLKSYNNLMCEVFDSNTWAWKKLKDVTSLPYCVFFGFHRPCVTACGACYWLLTNNQVFAFYYGDNEDRWEIFDLPQPVRDSDCFNFNRLVEYQGHLGLIYFDRRETFMKLWVMEDHDKKVWSKRQALNIDLEVLEDLEGYCAPFPEALYNSDIALMKGFYKVIFYNFQDSSCKVARLRDQPYEIFKLQSDFEKVNLRGPGRWQDFSFIFFLFAFALFSYGLCFVLGLNEKDLEFLTLVVQRKSPSGRFSMAESFGACPHEESKAHVQGKWKNTNRWNTILDPLNGEPLLKPFVESLSKCPWSSQSVQSTRDITRIESCNGRGLQDFH</sequence>
<evidence type="ECO:0000256" key="1">
    <source>
        <dbReference type="SAM" id="MobiDB-lite"/>
    </source>
</evidence>
<dbReference type="SMART" id="SM00256">
    <property type="entry name" value="FBOX"/>
    <property type="match status" value="2"/>
</dbReference>
<dbReference type="Pfam" id="PF08268">
    <property type="entry name" value="FBA_3"/>
    <property type="match status" value="2"/>
</dbReference>
<keyword evidence="2" id="KW-1133">Transmembrane helix</keyword>
<dbReference type="InterPro" id="IPR001810">
    <property type="entry name" value="F-box_dom"/>
</dbReference>
<dbReference type="InterPro" id="IPR036047">
    <property type="entry name" value="F-box-like_dom_sf"/>
</dbReference>
<dbReference type="PANTHER" id="PTHR35546">
    <property type="entry name" value="F-BOX PROTEIN INTERACTION DOMAIN PROTEIN-RELATED"/>
    <property type="match status" value="1"/>
</dbReference>
<dbReference type="InterPro" id="IPR055290">
    <property type="entry name" value="At3g26010-like"/>
</dbReference>
<feature type="region of interest" description="Disordered" evidence="1">
    <location>
        <begin position="1"/>
        <end position="24"/>
    </location>
</feature>
<proteinExistence type="predicted"/>
<evidence type="ECO:0000256" key="2">
    <source>
        <dbReference type="SAM" id="Phobius"/>
    </source>
</evidence>
<dbReference type="SUPFAM" id="SSF117281">
    <property type="entry name" value="Kelch motif"/>
    <property type="match status" value="1"/>
</dbReference>
<dbReference type="EMBL" id="RDQH01000341">
    <property type="protein sequence ID" value="RXH74775.1"/>
    <property type="molecule type" value="Genomic_DNA"/>
</dbReference>
<feature type="transmembrane region" description="Helical" evidence="2">
    <location>
        <begin position="773"/>
        <end position="795"/>
    </location>
</feature>
<dbReference type="Proteomes" id="UP000290289">
    <property type="component" value="Chromosome 15"/>
</dbReference>
<dbReference type="InterPro" id="IPR013187">
    <property type="entry name" value="F-box-assoc_dom_typ3"/>
</dbReference>
<feature type="domain" description="F-box" evidence="3">
    <location>
        <begin position="398"/>
        <end position="440"/>
    </location>
</feature>
<dbReference type="SUPFAM" id="SSF81383">
    <property type="entry name" value="F-box domain"/>
    <property type="match status" value="2"/>
</dbReference>
<dbReference type="Pfam" id="PF12937">
    <property type="entry name" value="F-box-like"/>
    <property type="match status" value="2"/>
</dbReference>
<dbReference type="InterPro" id="IPR015915">
    <property type="entry name" value="Kelch-typ_b-propeller"/>
</dbReference>
<dbReference type="Gene3D" id="1.20.1280.50">
    <property type="match status" value="2"/>
</dbReference>
<comment type="caution">
    <text evidence="4">The sequence shown here is derived from an EMBL/GenBank/DDBJ whole genome shotgun (WGS) entry which is preliminary data.</text>
</comment>
<dbReference type="InterPro" id="IPR017451">
    <property type="entry name" value="F-box-assoc_interact_dom"/>
</dbReference>
<keyword evidence="2" id="KW-0472">Membrane</keyword>
<keyword evidence="2" id="KW-0812">Transmembrane</keyword>
<dbReference type="AlphaFoldDB" id="A0A498HYV8"/>
<evidence type="ECO:0000259" key="3">
    <source>
        <dbReference type="SMART" id="SM00256"/>
    </source>
</evidence>